<protein>
    <submittedName>
        <fullName evidence="2">Uncharacterized protein</fullName>
    </submittedName>
</protein>
<accession>A0A8E2EQX6</accession>
<reference evidence="2 3" key="1">
    <citation type="journal article" date="2016" name="Nat. Commun.">
        <title>Ectomycorrhizal ecology is imprinted in the genome of the dominant symbiotic fungus Cenococcum geophilum.</title>
        <authorList>
            <consortium name="DOE Joint Genome Institute"/>
            <person name="Peter M."/>
            <person name="Kohler A."/>
            <person name="Ohm R.A."/>
            <person name="Kuo A."/>
            <person name="Krutzmann J."/>
            <person name="Morin E."/>
            <person name="Arend M."/>
            <person name="Barry K.W."/>
            <person name="Binder M."/>
            <person name="Choi C."/>
            <person name="Clum A."/>
            <person name="Copeland A."/>
            <person name="Grisel N."/>
            <person name="Haridas S."/>
            <person name="Kipfer T."/>
            <person name="LaButti K."/>
            <person name="Lindquist E."/>
            <person name="Lipzen A."/>
            <person name="Maire R."/>
            <person name="Meier B."/>
            <person name="Mihaltcheva S."/>
            <person name="Molinier V."/>
            <person name="Murat C."/>
            <person name="Poggeler S."/>
            <person name="Quandt C.A."/>
            <person name="Sperisen C."/>
            <person name="Tritt A."/>
            <person name="Tisserant E."/>
            <person name="Crous P.W."/>
            <person name="Henrissat B."/>
            <person name="Nehls U."/>
            <person name="Egli S."/>
            <person name="Spatafora J.W."/>
            <person name="Grigoriev I.V."/>
            <person name="Martin F.M."/>
        </authorList>
    </citation>
    <scope>NUCLEOTIDE SEQUENCE [LARGE SCALE GENOMIC DNA]</scope>
    <source>
        <strain evidence="2 3">CBS 207.34</strain>
    </source>
</reference>
<keyword evidence="3" id="KW-1185">Reference proteome</keyword>
<proteinExistence type="predicted"/>
<dbReference type="AlphaFoldDB" id="A0A8E2EQX6"/>
<feature type="region of interest" description="Disordered" evidence="1">
    <location>
        <begin position="117"/>
        <end position="265"/>
    </location>
</feature>
<feature type="compositionally biased region" description="Polar residues" evidence="1">
    <location>
        <begin position="248"/>
        <end position="261"/>
    </location>
</feature>
<feature type="compositionally biased region" description="Polar residues" evidence="1">
    <location>
        <begin position="197"/>
        <end position="211"/>
    </location>
</feature>
<feature type="compositionally biased region" description="Acidic residues" evidence="1">
    <location>
        <begin position="123"/>
        <end position="150"/>
    </location>
</feature>
<dbReference type="EMBL" id="KV750822">
    <property type="protein sequence ID" value="OCL03053.1"/>
    <property type="molecule type" value="Genomic_DNA"/>
</dbReference>
<sequence length="304" mass="34186">MSNQVIKRLFDRRKGGINKKCYKLQKRVPGIKISLQRGNPVNYLPSDFQTIRELQDMGGLMCGEEDSTAAQPAMAEPQAQPASFQNIPFDGYIESMQNPVFSDAIFVPAMSNFPVDPFHKDDNAEEDDQALEQEAELDEDDSEDSEDDEDYVHLTAIKEEKDPNEGLSSIHSIPEQMNNRPQKRRRHLQSSDYPDLSSPQNMSSPQGTSSPRRIATPRMVATPQRGSPPASESFRASSPRPVNRVMRTGTQQRSISYSPSRMQAKAALPIRSRNEGLQNVTSFESIQQAPLNSNFSRKPRGRQF</sequence>
<dbReference type="Proteomes" id="UP000250140">
    <property type="component" value="Unassembled WGS sequence"/>
</dbReference>
<gene>
    <name evidence="2" type="ORF">AOQ84DRAFT_420654</name>
</gene>
<evidence type="ECO:0000313" key="2">
    <source>
        <dbReference type="EMBL" id="OCL03053.1"/>
    </source>
</evidence>
<evidence type="ECO:0000313" key="3">
    <source>
        <dbReference type="Proteomes" id="UP000250140"/>
    </source>
</evidence>
<name>A0A8E2EQX6_9PEZI</name>
<organism evidence="2 3">
    <name type="scientific">Glonium stellatum</name>
    <dbReference type="NCBI Taxonomy" id="574774"/>
    <lineage>
        <taxon>Eukaryota</taxon>
        <taxon>Fungi</taxon>
        <taxon>Dikarya</taxon>
        <taxon>Ascomycota</taxon>
        <taxon>Pezizomycotina</taxon>
        <taxon>Dothideomycetes</taxon>
        <taxon>Pleosporomycetidae</taxon>
        <taxon>Gloniales</taxon>
        <taxon>Gloniaceae</taxon>
        <taxon>Glonium</taxon>
    </lineage>
</organism>
<evidence type="ECO:0000256" key="1">
    <source>
        <dbReference type="SAM" id="MobiDB-lite"/>
    </source>
</evidence>
<feature type="compositionally biased region" description="Polar residues" evidence="1">
    <location>
        <begin position="166"/>
        <end position="180"/>
    </location>
</feature>